<dbReference type="EMBL" id="GL380288">
    <property type="protein sequence ID" value="EGT52383.1"/>
    <property type="molecule type" value="Genomic_DNA"/>
</dbReference>
<dbReference type="HOGENOM" id="CLU_2814701_0_0_1"/>
<dbReference type="AlphaFoldDB" id="G0PDR2"/>
<accession>G0PDR2</accession>
<reference evidence="2" key="1">
    <citation type="submission" date="2011-07" db="EMBL/GenBank/DDBJ databases">
        <authorList>
            <consortium name="Caenorhabditis brenneri Sequencing and Analysis Consortium"/>
            <person name="Wilson R.K."/>
        </authorList>
    </citation>
    <scope>NUCLEOTIDE SEQUENCE [LARGE SCALE GENOMIC DNA]</scope>
    <source>
        <strain evidence="2">PB2801</strain>
    </source>
</reference>
<protein>
    <submittedName>
        <fullName evidence="1">Uncharacterized protein</fullName>
    </submittedName>
</protein>
<dbReference type="Proteomes" id="UP000008068">
    <property type="component" value="Unassembled WGS sequence"/>
</dbReference>
<proteinExistence type="predicted"/>
<evidence type="ECO:0000313" key="2">
    <source>
        <dbReference type="Proteomes" id="UP000008068"/>
    </source>
</evidence>
<evidence type="ECO:0000313" key="1">
    <source>
        <dbReference type="EMBL" id="EGT52383.1"/>
    </source>
</evidence>
<name>G0PDR2_CAEBE</name>
<organism evidence="2">
    <name type="scientific">Caenorhabditis brenneri</name>
    <name type="common">Nematode worm</name>
    <dbReference type="NCBI Taxonomy" id="135651"/>
    <lineage>
        <taxon>Eukaryota</taxon>
        <taxon>Metazoa</taxon>
        <taxon>Ecdysozoa</taxon>
        <taxon>Nematoda</taxon>
        <taxon>Chromadorea</taxon>
        <taxon>Rhabditida</taxon>
        <taxon>Rhabditina</taxon>
        <taxon>Rhabditomorpha</taxon>
        <taxon>Rhabditoidea</taxon>
        <taxon>Rhabditidae</taxon>
        <taxon>Peloderinae</taxon>
        <taxon>Caenorhabditis</taxon>
    </lineage>
</organism>
<dbReference type="InParanoid" id="G0PDR2"/>
<gene>
    <name evidence="1" type="ORF">CAEBREN_17585</name>
</gene>
<keyword evidence="2" id="KW-1185">Reference proteome</keyword>
<sequence length="67" mass="7866">MNWFSADELPSRNVSFEEFREFLEGKKSEGFHHIPQHEAQSEGSREALVEACHGAEGRRQMEEEHRH</sequence>